<proteinExistence type="predicted"/>
<protein>
    <submittedName>
        <fullName evidence="1">DUF3173 domain-containing protein</fullName>
    </submittedName>
</protein>
<dbReference type="EMBL" id="WITJ01000005">
    <property type="protein sequence ID" value="MQW39224.1"/>
    <property type="molecule type" value="Genomic_DNA"/>
</dbReference>
<sequence length="66" mass="7469">MTNNTITKKELCDLGFGPSQSSDIIRKAKYLMVNKGYSYYASKRLGRVPVSAVEEILGFRIIMEHV</sequence>
<dbReference type="InterPro" id="IPR021512">
    <property type="entry name" value="DUF3173"/>
</dbReference>
<dbReference type="Proteomes" id="UP000439550">
    <property type="component" value="Unassembled WGS sequence"/>
</dbReference>
<comment type="caution">
    <text evidence="1">The sequence shown here is derived from an EMBL/GenBank/DDBJ whole genome shotgun (WGS) entry which is preliminary data.</text>
</comment>
<evidence type="ECO:0000313" key="1">
    <source>
        <dbReference type="EMBL" id="MQW39224.1"/>
    </source>
</evidence>
<organism evidence="1 2">
    <name type="scientific">Lactococcus hircilactis</name>
    <dbReference type="NCBI Taxonomy" id="1494462"/>
    <lineage>
        <taxon>Bacteria</taxon>
        <taxon>Bacillati</taxon>
        <taxon>Bacillota</taxon>
        <taxon>Bacilli</taxon>
        <taxon>Lactobacillales</taxon>
        <taxon>Streptococcaceae</taxon>
        <taxon>Lactococcus</taxon>
    </lineage>
</organism>
<dbReference type="OrthoDB" id="1915051at2"/>
<keyword evidence="2" id="KW-1185">Reference proteome</keyword>
<accession>A0A7X1Z7I6</accession>
<dbReference type="AlphaFoldDB" id="A0A7X1Z7I6"/>
<reference evidence="1 2" key="1">
    <citation type="submission" date="2019-10" db="EMBL/GenBank/DDBJ databases">
        <authorList>
            <person name="Dong K."/>
        </authorList>
    </citation>
    <scope>NUCLEOTIDE SEQUENCE [LARGE SCALE GENOMIC DNA]</scope>
    <source>
        <strain evidence="1 2">DSM 28960</strain>
    </source>
</reference>
<dbReference type="Pfam" id="PF11372">
    <property type="entry name" value="DUF3173"/>
    <property type="match status" value="1"/>
</dbReference>
<gene>
    <name evidence="1" type="ORF">GHI93_04635</name>
</gene>
<evidence type="ECO:0000313" key="2">
    <source>
        <dbReference type="Proteomes" id="UP000439550"/>
    </source>
</evidence>
<name>A0A7X1Z7I6_9LACT</name>